<reference evidence="3" key="1">
    <citation type="submission" date="2023-03" db="EMBL/GenBank/DDBJ databases">
        <title>Chromosome-scale reference genome and RAD-based genetic map of yellow starthistle (Centaurea solstitialis) reveal putative structural variation and QTLs associated with invader traits.</title>
        <authorList>
            <person name="Reatini B."/>
            <person name="Cang F.A."/>
            <person name="Jiang Q."/>
            <person name="Mckibben M.T.W."/>
            <person name="Barker M.S."/>
            <person name="Rieseberg L.H."/>
            <person name="Dlugosch K.M."/>
        </authorList>
    </citation>
    <scope>NUCLEOTIDE SEQUENCE</scope>
    <source>
        <strain evidence="3">CAN-66</strain>
        <tissue evidence="3">Leaf</tissue>
    </source>
</reference>
<proteinExistence type="predicted"/>
<dbReference type="Proteomes" id="UP001172457">
    <property type="component" value="Chromosome 2"/>
</dbReference>
<dbReference type="PANTHER" id="PTHR48258">
    <property type="entry name" value="DUF4218 DOMAIN-CONTAINING PROTEIN-RELATED"/>
    <property type="match status" value="1"/>
</dbReference>
<dbReference type="Pfam" id="PF02992">
    <property type="entry name" value="Transposase_21"/>
    <property type="match status" value="2"/>
</dbReference>
<dbReference type="AlphaFoldDB" id="A0AA38TVP8"/>
<evidence type="ECO:0000313" key="4">
    <source>
        <dbReference type="Proteomes" id="UP001172457"/>
    </source>
</evidence>
<evidence type="ECO:0000256" key="1">
    <source>
        <dbReference type="SAM" id="MobiDB-lite"/>
    </source>
</evidence>
<keyword evidence="4" id="KW-1185">Reference proteome</keyword>
<name>A0AA38TVP8_9ASTR</name>
<comment type="caution">
    <text evidence="3">The sequence shown here is derived from an EMBL/GenBank/DDBJ whole genome shotgun (WGS) entry which is preliminary data.</text>
</comment>
<evidence type="ECO:0000313" key="3">
    <source>
        <dbReference type="EMBL" id="KAJ9561820.1"/>
    </source>
</evidence>
<dbReference type="EMBL" id="JARYMX010000002">
    <property type="protein sequence ID" value="KAJ9561820.1"/>
    <property type="molecule type" value="Genomic_DNA"/>
</dbReference>
<evidence type="ECO:0000259" key="2">
    <source>
        <dbReference type="Pfam" id="PF13960"/>
    </source>
</evidence>
<dbReference type="Pfam" id="PF13960">
    <property type="entry name" value="DUF4218"/>
    <property type="match status" value="1"/>
</dbReference>
<dbReference type="InterPro" id="IPR025452">
    <property type="entry name" value="DUF4218"/>
</dbReference>
<sequence length="854" mass="98614">MSKYTADHMRYHGQREMFAHDDVLRHPADGETWKDFDRSYLQFASDIRNVRIGLSTDGFSPFGASATPYSLWPIVFFGRLVFGHGIDNGEEYFMMKVAVMWIISDFPRLKTLSGIQTKRYKACPICLDDTDAKFSHGRMSYIGERRWLDINHEFRVYKKTVSHQYPRLSLVKEKKSSQKSRVRHALDVMHIEKNVCDNILCIILGFDGKSKDDLKARKLLEDMKIRKHLWPKKTRATLGKTTMPYANYTVKPQFRLEVLDQIVAVQYPSDYAGSLKNKVNINNKKFYGLKTHDCHVLLQRVLPVMLCARELKKSDVEQMQKDIILVLCKFEAIFPQAFFTIMVHLCIHLPEQVFLNGPVHYTWMFPIESVSIFMQLGEYKKHVTNTRYPEGCIAERYLMHECVMFMNLYLKNVPAIHNNTSNPNLSRWSFSVVSDYVVSNSRIWNATLTKEKMETARWMVIINCSKAQPIIDEFNELYVTNYPKGCLEHRIATFHQTFKIWVYIFTTTFKTWVNTNYVFSPFICFIMQMADEQRNVQQELVILSRSPQQTGVYQQCNVNGVRFVCEQQDECHKTQNSGVMIVADGVSYYGVLLEVIELSYLQCRSFCLSVGATTKKIQSQIVNNCYKDNKFCLALHAKQVFYINDPMFGNGWKVVHHMFHRGTYKASTLARNTDVGPRYEVEEPYQEPVTTTIPICQIFIDIGPTPRIDISDDDDDNDEDCEEEDEDNEFDSDDEEEEENDVLGINDGTDSDNDFSSEALAPPQPDESEDALSVSARSIHHLYDPCLSLIVLDVRNLVNDQPLSYPFVDVQKGAVTEASDFPETQESPFLLPLGHVNDSMLRIDFLLTAFNGHQ</sequence>
<accession>A0AA38TVP8</accession>
<gene>
    <name evidence="3" type="ORF">OSB04_006980</name>
</gene>
<organism evidence="3 4">
    <name type="scientific">Centaurea solstitialis</name>
    <name type="common">yellow star-thistle</name>
    <dbReference type="NCBI Taxonomy" id="347529"/>
    <lineage>
        <taxon>Eukaryota</taxon>
        <taxon>Viridiplantae</taxon>
        <taxon>Streptophyta</taxon>
        <taxon>Embryophyta</taxon>
        <taxon>Tracheophyta</taxon>
        <taxon>Spermatophyta</taxon>
        <taxon>Magnoliopsida</taxon>
        <taxon>eudicotyledons</taxon>
        <taxon>Gunneridae</taxon>
        <taxon>Pentapetalae</taxon>
        <taxon>asterids</taxon>
        <taxon>campanulids</taxon>
        <taxon>Asterales</taxon>
        <taxon>Asteraceae</taxon>
        <taxon>Carduoideae</taxon>
        <taxon>Cardueae</taxon>
        <taxon>Centaureinae</taxon>
        <taxon>Centaurea</taxon>
    </lineage>
</organism>
<feature type="region of interest" description="Disordered" evidence="1">
    <location>
        <begin position="707"/>
        <end position="771"/>
    </location>
</feature>
<feature type="compositionally biased region" description="Acidic residues" evidence="1">
    <location>
        <begin position="711"/>
        <end position="741"/>
    </location>
</feature>
<protein>
    <recommendedName>
        <fullName evidence="2">DUF4218 domain-containing protein</fullName>
    </recommendedName>
</protein>
<feature type="domain" description="DUF4218" evidence="2">
    <location>
        <begin position="306"/>
        <end position="420"/>
    </location>
</feature>
<dbReference type="InterPro" id="IPR004242">
    <property type="entry name" value="Transposase_21"/>
</dbReference>